<comment type="caution">
    <text evidence="1">The sequence shown here is derived from an EMBL/GenBank/DDBJ whole genome shotgun (WGS) entry which is preliminary data.</text>
</comment>
<gene>
    <name evidence="1" type="ORF">BN2476_330057</name>
</gene>
<evidence type="ECO:0000313" key="2">
    <source>
        <dbReference type="Proteomes" id="UP000195569"/>
    </source>
</evidence>
<proteinExistence type="predicted"/>
<keyword evidence="2" id="KW-1185">Reference proteome</keyword>
<reference evidence="1" key="1">
    <citation type="submission" date="2016-12" db="EMBL/GenBank/DDBJ databases">
        <authorList>
            <person name="Moulin L."/>
        </authorList>
    </citation>
    <scope>NUCLEOTIDE SEQUENCE [LARGE SCALE GENOMIC DNA]</scope>
    <source>
        <strain evidence="1">STM 7183</strain>
    </source>
</reference>
<dbReference type="AlphaFoldDB" id="A0A1N7S6F8"/>
<evidence type="ECO:0000313" key="1">
    <source>
        <dbReference type="EMBL" id="SIT42940.1"/>
    </source>
</evidence>
<organism evidence="1 2">
    <name type="scientific">Paraburkholderia piptadeniae</name>
    <dbReference type="NCBI Taxonomy" id="1701573"/>
    <lineage>
        <taxon>Bacteria</taxon>
        <taxon>Pseudomonadati</taxon>
        <taxon>Pseudomonadota</taxon>
        <taxon>Betaproteobacteria</taxon>
        <taxon>Burkholderiales</taxon>
        <taxon>Burkholderiaceae</taxon>
        <taxon>Paraburkholderia</taxon>
    </lineage>
</organism>
<dbReference type="EMBL" id="CYGY02000033">
    <property type="protein sequence ID" value="SIT42940.1"/>
    <property type="molecule type" value="Genomic_DNA"/>
</dbReference>
<accession>A0A1N7S6F8</accession>
<protein>
    <submittedName>
        <fullName evidence="1">Uncharacterized protein</fullName>
    </submittedName>
</protein>
<dbReference type="Proteomes" id="UP000195569">
    <property type="component" value="Unassembled WGS sequence"/>
</dbReference>
<sequence length="85" mass="9605">MPVRVRSPAPNILRLISTVQREGPLDSAGLRYTHWETGHGFRAMVRTILHEELKHKPAKINSRTLYRITSARRTASRNSSASAAR</sequence>
<name>A0A1N7S6F8_9BURK</name>